<protein>
    <submittedName>
        <fullName evidence="4">Patatin-like phospholipase family protein</fullName>
    </submittedName>
</protein>
<evidence type="ECO:0000256" key="1">
    <source>
        <dbReference type="ARBA" id="ARBA00023098"/>
    </source>
</evidence>
<dbReference type="PROSITE" id="PS51257">
    <property type="entry name" value="PROKAR_LIPOPROTEIN"/>
    <property type="match status" value="1"/>
</dbReference>
<feature type="short sequence motif" description="GXSXG" evidence="2">
    <location>
        <begin position="116"/>
        <end position="120"/>
    </location>
</feature>
<dbReference type="EMBL" id="JBHSNF010000001">
    <property type="protein sequence ID" value="MFC5525865.1"/>
    <property type="molecule type" value="Genomic_DNA"/>
</dbReference>
<keyword evidence="2" id="KW-0378">Hydrolase</keyword>
<accession>A0ABW0QNC3</accession>
<evidence type="ECO:0000313" key="4">
    <source>
        <dbReference type="EMBL" id="MFC5525865.1"/>
    </source>
</evidence>
<evidence type="ECO:0000259" key="3">
    <source>
        <dbReference type="PROSITE" id="PS51635"/>
    </source>
</evidence>
<feature type="active site" description="Proton acceptor" evidence="2">
    <location>
        <position position="265"/>
    </location>
</feature>
<keyword evidence="1 2" id="KW-0443">Lipid metabolism</keyword>
<name>A0ABW0QNC3_9GAMM</name>
<dbReference type="SUPFAM" id="SSF52151">
    <property type="entry name" value="FabD/lysophospholipase-like"/>
    <property type="match status" value="1"/>
</dbReference>
<feature type="domain" description="PNPLA" evidence="3">
    <location>
        <begin position="83"/>
        <end position="278"/>
    </location>
</feature>
<sequence length="419" mass="45545">MNRRSAMRGPTACLLLGLLFLLGGCQTAPRRAAPPELISRATPDGFPPTVRLVTTDLRGFTTQATAFFKGIRAAATDGTVDILALSGGGSGGAYGAGALAGLSRAHARPQFEMVTGVSAGALLAPFAFLGPDWDARMQQAFTGKRSARLMRSPTRTILARLLSPRGLLHRNPLFQLVDRFVTPAMIDAIASEAAKGRRLIVATTDLDKHETVLWDMGEIAKRGGPPARRLFRDVLIASASVPGIFPPVLIHVSDGHARYDEMHVDGSVTTSVFTMPLIVGIRAFDVPELHGAHLYLIVNGQLARKPRTTPFNTVDVLSDSFEAEMTYKTRGAILESIAAARRMHMQFRMTEIPVDYPQESFVDFDSKHMQTLFDYAEDCASRGLLWLTPEQSIRRNMSVHPTIANQPPTCPAPAVHPAR</sequence>
<evidence type="ECO:0000256" key="2">
    <source>
        <dbReference type="PROSITE-ProRule" id="PRU01161"/>
    </source>
</evidence>
<dbReference type="InterPro" id="IPR002641">
    <property type="entry name" value="PNPLA_dom"/>
</dbReference>
<feature type="short sequence motif" description="GXGXXG" evidence="2">
    <location>
        <begin position="87"/>
        <end position="92"/>
    </location>
</feature>
<gene>
    <name evidence="4" type="ORF">ACFPPA_08940</name>
</gene>
<reference evidence="5" key="1">
    <citation type="journal article" date="2019" name="Int. J. Syst. Evol. Microbiol.">
        <title>The Global Catalogue of Microorganisms (GCM) 10K type strain sequencing project: providing services to taxonomists for standard genome sequencing and annotation.</title>
        <authorList>
            <consortium name="The Broad Institute Genomics Platform"/>
            <consortium name="The Broad Institute Genome Sequencing Center for Infectious Disease"/>
            <person name="Wu L."/>
            <person name="Ma J."/>
        </authorList>
    </citation>
    <scope>NUCLEOTIDE SEQUENCE [LARGE SCALE GENOMIC DNA]</scope>
    <source>
        <strain evidence="5">CGMCC 1.16619</strain>
    </source>
</reference>
<keyword evidence="2" id="KW-0442">Lipid degradation</keyword>
<comment type="caution">
    <text evidence="4">The sequence shown here is derived from an EMBL/GenBank/DDBJ whole genome shotgun (WGS) entry which is preliminary data.</text>
</comment>
<proteinExistence type="predicted"/>
<dbReference type="Proteomes" id="UP001596114">
    <property type="component" value="Unassembled WGS sequence"/>
</dbReference>
<dbReference type="Pfam" id="PF01734">
    <property type="entry name" value="Patatin"/>
    <property type="match status" value="1"/>
</dbReference>
<dbReference type="Gene3D" id="3.40.1090.10">
    <property type="entry name" value="Cytosolic phospholipase A2 catalytic domain"/>
    <property type="match status" value="1"/>
</dbReference>
<organism evidence="4 5">
    <name type="scientific">Rhodanobacter ginsengisoli</name>
    <dbReference type="NCBI Taxonomy" id="418646"/>
    <lineage>
        <taxon>Bacteria</taxon>
        <taxon>Pseudomonadati</taxon>
        <taxon>Pseudomonadota</taxon>
        <taxon>Gammaproteobacteria</taxon>
        <taxon>Lysobacterales</taxon>
        <taxon>Rhodanobacteraceae</taxon>
        <taxon>Rhodanobacter</taxon>
    </lineage>
</organism>
<dbReference type="PROSITE" id="PS51635">
    <property type="entry name" value="PNPLA"/>
    <property type="match status" value="1"/>
</dbReference>
<evidence type="ECO:0000313" key="5">
    <source>
        <dbReference type="Proteomes" id="UP001596114"/>
    </source>
</evidence>
<dbReference type="RefSeq" id="WP_377319351.1">
    <property type="nucleotide sequence ID" value="NZ_JBHSNF010000001.1"/>
</dbReference>
<comment type="caution">
    <text evidence="2">Lacks conserved residue(s) required for the propagation of feature annotation.</text>
</comment>
<dbReference type="InterPro" id="IPR016035">
    <property type="entry name" value="Acyl_Trfase/lysoPLipase"/>
</dbReference>
<feature type="active site" description="Nucleophile" evidence="2">
    <location>
        <position position="118"/>
    </location>
</feature>
<keyword evidence="5" id="KW-1185">Reference proteome</keyword>